<proteinExistence type="predicted"/>
<dbReference type="AlphaFoldDB" id="A0A0A8ZTS5"/>
<sequence length="35" mass="4374">MYSYIRFTKCIHPYMRNYKCRTVSNARQIAYKHMV</sequence>
<evidence type="ECO:0000313" key="1">
    <source>
        <dbReference type="EMBL" id="JAD42824.1"/>
    </source>
</evidence>
<organism evidence="1">
    <name type="scientific">Arundo donax</name>
    <name type="common">Giant reed</name>
    <name type="synonym">Donax arundinaceus</name>
    <dbReference type="NCBI Taxonomy" id="35708"/>
    <lineage>
        <taxon>Eukaryota</taxon>
        <taxon>Viridiplantae</taxon>
        <taxon>Streptophyta</taxon>
        <taxon>Embryophyta</taxon>
        <taxon>Tracheophyta</taxon>
        <taxon>Spermatophyta</taxon>
        <taxon>Magnoliopsida</taxon>
        <taxon>Liliopsida</taxon>
        <taxon>Poales</taxon>
        <taxon>Poaceae</taxon>
        <taxon>PACMAD clade</taxon>
        <taxon>Arundinoideae</taxon>
        <taxon>Arundineae</taxon>
        <taxon>Arundo</taxon>
    </lineage>
</organism>
<protein>
    <submittedName>
        <fullName evidence="1">Uncharacterized protein</fullName>
    </submittedName>
</protein>
<dbReference type="EMBL" id="GBRH01255071">
    <property type="protein sequence ID" value="JAD42824.1"/>
    <property type="molecule type" value="Transcribed_RNA"/>
</dbReference>
<reference evidence="1" key="1">
    <citation type="submission" date="2014-09" db="EMBL/GenBank/DDBJ databases">
        <authorList>
            <person name="Magalhaes I.L.F."/>
            <person name="Oliveira U."/>
            <person name="Santos F.R."/>
            <person name="Vidigal T.H.D.A."/>
            <person name="Brescovit A.D."/>
            <person name="Santos A.J."/>
        </authorList>
    </citation>
    <scope>NUCLEOTIDE SEQUENCE</scope>
    <source>
        <tissue evidence="1">Shoot tissue taken approximately 20 cm above the soil surface</tissue>
    </source>
</reference>
<name>A0A0A8ZTS5_ARUDO</name>
<reference evidence="1" key="2">
    <citation type="journal article" date="2015" name="Data Brief">
        <title>Shoot transcriptome of the giant reed, Arundo donax.</title>
        <authorList>
            <person name="Barrero R.A."/>
            <person name="Guerrero F.D."/>
            <person name="Moolhuijzen P."/>
            <person name="Goolsby J.A."/>
            <person name="Tidwell J."/>
            <person name="Bellgard S.E."/>
            <person name="Bellgard M.I."/>
        </authorList>
    </citation>
    <scope>NUCLEOTIDE SEQUENCE</scope>
    <source>
        <tissue evidence="1">Shoot tissue taken approximately 20 cm above the soil surface</tissue>
    </source>
</reference>
<accession>A0A0A8ZTS5</accession>